<keyword evidence="11" id="KW-1185">Reference proteome</keyword>
<evidence type="ECO:0000259" key="8">
    <source>
        <dbReference type="PROSITE" id="PS50158"/>
    </source>
</evidence>
<evidence type="ECO:0000259" key="10">
    <source>
        <dbReference type="PROSITE" id="PS50804"/>
    </source>
</evidence>
<feature type="compositionally biased region" description="Gly residues" evidence="7">
    <location>
        <begin position="602"/>
        <end position="611"/>
    </location>
</feature>
<dbReference type="Gene3D" id="2.70.40.10">
    <property type="match status" value="1"/>
</dbReference>
<evidence type="ECO:0000313" key="12">
    <source>
        <dbReference type="RefSeq" id="XP_033795111.1"/>
    </source>
</evidence>
<dbReference type="CDD" id="cd00303">
    <property type="entry name" value="retropepsin_like"/>
    <property type="match status" value="1"/>
</dbReference>
<dbReference type="InterPro" id="IPR001995">
    <property type="entry name" value="Peptidase_A2_cat"/>
</dbReference>
<dbReference type="Pfam" id="PF02023">
    <property type="entry name" value="SCAN"/>
    <property type="match status" value="1"/>
</dbReference>
<dbReference type="GO" id="GO:0003676">
    <property type="term" value="F:nucleic acid binding"/>
    <property type="evidence" value="ECO:0007669"/>
    <property type="project" value="InterPro"/>
</dbReference>
<dbReference type="InterPro" id="IPR029054">
    <property type="entry name" value="dUTPase-like"/>
</dbReference>
<evidence type="ECO:0000256" key="7">
    <source>
        <dbReference type="SAM" id="MobiDB-lite"/>
    </source>
</evidence>
<dbReference type="PROSITE" id="PS50804">
    <property type="entry name" value="SCAN_BOX"/>
    <property type="match status" value="1"/>
</dbReference>
<dbReference type="GO" id="GO:0008270">
    <property type="term" value="F:zinc ion binding"/>
    <property type="evidence" value="ECO:0007669"/>
    <property type="project" value="UniProtKB-KW"/>
</dbReference>
<dbReference type="AlphaFoldDB" id="A0A6P8R8H3"/>
<feature type="compositionally biased region" description="Basic and acidic residues" evidence="7">
    <location>
        <begin position="653"/>
        <end position="671"/>
    </location>
</feature>
<dbReference type="GO" id="GO:0004170">
    <property type="term" value="F:dUTP diphosphatase activity"/>
    <property type="evidence" value="ECO:0007669"/>
    <property type="project" value="UniProtKB-EC"/>
</dbReference>
<dbReference type="InParanoid" id="A0A6P8R8H3"/>
<dbReference type="SMART" id="SM00343">
    <property type="entry name" value="ZnF_C2HC"/>
    <property type="match status" value="1"/>
</dbReference>
<comment type="pathway">
    <text evidence="1">Pyrimidine metabolism; dUMP biosynthesis; dUMP from dCTP (dUTP route): step 2/2.</text>
</comment>
<dbReference type="OrthoDB" id="9907264at2759"/>
<keyword evidence="4" id="KW-0378">Hydrolase</keyword>
<dbReference type="PANTHER" id="PTHR11241">
    <property type="entry name" value="DEOXYURIDINE 5'-TRIPHOSPHATE NUCLEOTIDOHYDROLASE"/>
    <property type="match status" value="1"/>
</dbReference>
<dbReference type="GO" id="GO:0006226">
    <property type="term" value="P:dUMP biosynthetic process"/>
    <property type="evidence" value="ECO:0007669"/>
    <property type="project" value="UniProtKB-UniPathway"/>
</dbReference>
<dbReference type="InterPro" id="IPR001878">
    <property type="entry name" value="Znf_CCHC"/>
</dbReference>
<dbReference type="InterPro" id="IPR038269">
    <property type="entry name" value="SCAN_sf"/>
</dbReference>
<dbReference type="Pfam" id="PF00098">
    <property type="entry name" value="zf-CCHC"/>
    <property type="match status" value="1"/>
</dbReference>
<keyword evidence="5" id="KW-0546">Nucleotide metabolism</keyword>
<feature type="region of interest" description="Disordered" evidence="7">
    <location>
        <begin position="653"/>
        <end position="681"/>
    </location>
</feature>
<evidence type="ECO:0000256" key="1">
    <source>
        <dbReference type="ARBA" id="ARBA00005142"/>
    </source>
</evidence>
<dbReference type="EC" id="3.6.1.23" evidence="3"/>
<dbReference type="Pfam" id="PF00077">
    <property type="entry name" value="RVP"/>
    <property type="match status" value="1"/>
</dbReference>
<evidence type="ECO:0000313" key="11">
    <source>
        <dbReference type="Proteomes" id="UP000515159"/>
    </source>
</evidence>
<evidence type="ECO:0000256" key="3">
    <source>
        <dbReference type="ARBA" id="ARBA00012379"/>
    </source>
</evidence>
<dbReference type="GO" id="GO:0046081">
    <property type="term" value="P:dUTP catabolic process"/>
    <property type="evidence" value="ECO:0007669"/>
    <property type="project" value="InterPro"/>
</dbReference>
<feature type="domain" description="CCHC-type" evidence="8">
    <location>
        <begin position="297"/>
        <end position="311"/>
    </location>
</feature>
<gene>
    <name evidence="12" type="primary">LOC117357939</name>
</gene>
<feature type="compositionally biased region" description="Basic residues" evidence="7">
    <location>
        <begin position="854"/>
        <end position="866"/>
    </location>
</feature>
<dbReference type="CDD" id="cd07557">
    <property type="entry name" value="trimeric_dUTPase"/>
    <property type="match status" value="1"/>
</dbReference>
<protein>
    <recommendedName>
        <fullName evidence="3">dUTP diphosphatase</fullName>
        <ecNumber evidence="3">3.6.1.23</ecNumber>
    </recommendedName>
</protein>
<evidence type="ECO:0000256" key="4">
    <source>
        <dbReference type="ARBA" id="ARBA00022801"/>
    </source>
</evidence>
<dbReference type="SUPFAM" id="SSF50630">
    <property type="entry name" value="Acid proteases"/>
    <property type="match status" value="1"/>
</dbReference>
<dbReference type="Gene3D" id="1.10.4020.10">
    <property type="entry name" value="DNA breaking-rejoining enzymes"/>
    <property type="match status" value="1"/>
</dbReference>
<evidence type="ECO:0000256" key="2">
    <source>
        <dbReference type="ARBA" id="ARBA00006581"/>
    </source>
</evidence>
<dbReference type="Gene3D" id="2.40.70.10">
    <property type="entry name" value="Acid Proteases"/>
    <property type="match status" value="1"/>
</dbReference>
<dbReference type="PROSITE" id="PS50175">
    <property type="entry name" value="ASP_PROT_RETROV"/>
    <property type="match status" value="1"/>
</dbReference>
<feature type="domain" description="Peptidase A2" evidence="9">
    <location>
        <begin position="341"/>
        <end position="421"/>
    </location>
</feature>
<dbReference type="Pfam" id="PF00692">
    <property type="entry name" value="dUTPase"/>
    <property type="match status" value="1"/>
</dbReference>
<accession>A0A6P8R8H3</accession>
<keyword evidence="6" id="KW-0862">Zinc</keyword>
<dbReference type="GeneID" id="117357939"/>
<evidence type="ECO:0000259" key="9">
    <source>
        <dbReference type="PROSITE" id="PS50175"/>
    </source>
</evidence>
<dbReference type="InterPro" id="IPR003309">
    <property type="entry name" value="SCAN_dom"/>
</dbReference>
<dbReference type="RefSeq" id="XP_033795111.1">
    <property type="nucleotide sequence ID" value="XM_033939220.1"/>
</dbReference>
<keyword evidence="6" id="KW-0479">Metal-binding</keyword>
<dbReference type="PROSITE" id="PS50158">
    <property type="entry name" value="ZF_CCHC"/>
    <property type="match status" value="1"/>
</dbReference>
<dbReference type="UniPathway" id="UPA00610">
    <property type="reaction ID" value="UER00666"/>
</dbReference>
<dbReference type="InterPro" id="IPR008181">
    <property type="entry name" value="dUTPase"/>
</dbReference>
<organism evidence="11 12">
    <name type="scientific">Geotrypetes seraphini</name>
    <name type="common">Gaboon caecilian</name>
    <name type="synonym">Caecilia seraphini</name>
    <dbReference type="NCBI Taxonomy" id="260995"/>
    <lineage>
        <taxon>Eukaryota</taxon>
        <taxon>Metazoa</taxon>
        <taxon>Chordata</taxon>
        <taxon>Craniata</taxon>
        <taxon>Vertebrata</taxon>
        <taxon>Euteleostomi</taxon>
        <taxon>Amphibia</taxon>
        <taxon>Gymnophiona</taxon>
        <taxon>Geotrypetes</taxon>
    </lineage>
</organism>
<comment type="similarity">
    <text evidence="2">Belongs to the dUTPase family.</text>
</comment>
<dbReference type="GO" id="GO:0004190">
    <property type="term" value="F:aspartic-type endopeptidase activity"/>
    <property type="evidence" value="ECO:0007669"/>
    <property type="project" value="InterPro"/>
</dbReference>
<dbReference type="SUPFAM" id="SSF57756">
    <property type="entry name" value="Retrovirus zinc finger-like domains"/>
    <property type="match status" value="1"/>
</dbReference>
<dbReference type="Gene3D" id="4.10.60.10">
    <property type="entry name" value="Zinc finger, CCHC-type"/>
    <property type="match status" value="1"/>
</dbReference>
<dbReference type="PANTHER" id="PTHR11241:SF0">
    <property type="entry name" value="DEOXYURIDINE 5'-TRIPHOSPHATE NUCLEOTIDOHYDROLASE"/>
    <property type="match status" value="1"/>
</dbReference>
<sequence length="866" mass="97146">MDVKQLAAVMDAGRQQLTEDLRAVIRANQEIWRATQETAQHRHEELVKVLSTQFRTSNLGPVGGQTPMDASMPGAGVQSLVGPQPLQFLTLCKMGPQDAADDFLNTFERVATAAGWPESQWAVRLAPCLAGKAMSAYQTLNPEYVTNYNQVRTHILETLGLTKEYYRQQFRGSHMLEGERPKTLLQRLQRMAERWLQSCLTDVKALFAEILKEQFIEALPEMVRGWVKKLGGDELAQVVEATEHFMDATASYPGTESGAKTSRGAYMENEIRRIAAPGIVPKTLPNKRGGPKREVICYRCGKVGHLQRECRVRKEFSSQTTWGTGRRNQYLLKVTLEGHPVWALLDSGADQTLISSTYWRKIRGNKNPYQSQTPATIMCVHGITKSCPQHWLTVEYEGRRHSLLVAVIKDAPFTLLLGRDWPDLFRGLGIGGKKISRPQRRERPDPQVVMGVRTIHQRYKQQARRENKHPVLRYARMSAQARAPTQAYEGAAGYDVYAVQKEVIPPGGRSLVQTDLQVSPPPGTYLRVAPRSGLALRHAIHVGAGVIDPDYRGNLSVLLFNFGTEPFSIQTGDKVAQLVCERLCKPRLQEWPHLSPTLRGENGFGSSGMQGGAPEEVRKEVEGGSLGAVEARQLGPLQEQVRALQKEIEQFSHWKKEREAGEQEEDRDRAQEYPSSDPGSQQALKLLKEGTEECQRNFVQLQEASQVLREQVQALKEQFREKSGACPQAEMLAQQVASLQKDTERKGGQVAEVCQRWTMEQETREQQNTRLREIQAGLEKIQTGVGALAHRVETLEKMKIGELKDSLGALTERIEGLEHPEELGEGGFAESSEYPILNWPDDFQTGPPISMTNRGRRKKKGLTAIY</sequence>
<dbReference type="InterPro" id="IPR021109">
    <property type="entry name" value="Peptidase_aspartic_dom_sf"/>
</dbReference>
<dbReference type="GO" id="GO:0006508">
    <property type="term" value="P:proteolysis"/>
    <property type="evidence" value="ECO:0007669"/>
    <property type="project" value="InterPro"/>
</dbReference>
<dbReference type="NCBIfam" id="TIGR00576">
    <property type="entry name" value="dut"/>
    <property type="match status" value="1"/>
</dbReference>
<evidence type="ECO:0000256" key="6">
    <source>
        <dbReference type="PROSITE-ProRule" id="PRU00047"/>
    </source>
</evidence>
<feature type="region of interest" description="Disordered" evidence="7">
    <location>
        <begin position="595"/>
        <end position="615"/>
    </location>
</feature>
<proteinExistence type="inferred from homology"/>
<dbReference type="InterPro" id="IPR036875">
    <property type="entry name" value="Znf_CCHC_sf"/>
</dbReference>
<evidence type="ECO:0000256" key="5">
    <source>
        <dbReference type="ARBA" id="ARBA00023080"/>
    </source>
</evidence>
<dbReference type="SUPFAM" id="SSF51283">
    <property type="entry name" value="dUTPase-like"/>
    <property type="match status" value="1"/>
</dbReference>
<name>A0A6P8R8H3_GEOSA</name>
<dbReference type="InterPro" id="IPR033704">
    <property type="entry name" value="dUTPase_trimeric"/>
</dbReference>
<reference evidence="12" key="1">
    <citation type="submission" date="2025-08" db="UniProtKB">
        <authorList>
            <consortium name="RefSeq"/>
        </authorList>
    </citation>
    <scope>IDENTIFICATION</scope>
</reference>
<dbReference type="InterPro" id="IPR018061">
    <property type="entry name" value="Retropepsins"/>
</dbReference>
<dbReference type="GO" id="GO:0000287">
    <property type="term" value="F:magnesium ion binding"/>
    <property type="evidence" value="ECO:0007669"/>
    <property type="project" value="InterPro"/>
</dbReference>
<dbReference type="NCBIfam" id="NF001862">
    <property type="entry name" value="PRK00601.1"/>
    <property type="match status" value="1"/>
</dbReference>
<keyword evidence="6" id="KW-0863">Zinc-finger</keyword>
<dbReference type="Proteomes" id="UP000515159">
    <property type="component" value="Chromosome 3"/>
</dbReference>
<dbReference type="SUPFAM" id="SSF47353">
    <property type="entry name" value="Retrovirus capsid dimerization domain-like"/>
    <property type="match status" value="1"/>
</dbReference>
<feature type="domain" description="SCAN box" evidence="10">
    <location>
        <begin position="167"/>
        <end position="245"/>
    </location>
</feature>
<feature type="region of interest" description="Disordered" evidence="7">
    <location>
        <begin position="837"/>
        <end position="866"/>
    </location>
</feature>
<dbReference type="InterPro" id="IPR036157">
    <property type="entry name" value="dUTPase-like_sf"/>
</dbReference>
<dbReference type="KEGG" id="gsh:117357939"/>